<accession>A0A2S2NMT6</accession>
<reference evidence="9" key="1">
    <citation type="submission" date="2018-04" db="EMBL/GenBank/DDBJ databases">
        <title>Transcriptome of Schizaphis graminum biotype I.</title>
        <authorList>
            <person name="Scully E.D."/>
            <person name="Geib S.M."/>
            <person name="Palmer N.A."/>
            <person name="Koch K."/>
            <person name="Bradshaw J."/>
            <person name="Heng-Moss T."/>
            <person name="Sarath G."/>
        </authorList>
    </citation>
    <scope>NUCLEOTIDE SEQUENCE</scope>
</reference>
<dbReference type="GO" id="GO:0006749">
    <property type="term" value="P:glutathione metabolic process"/>
    <property type="evidence" value="ECO:0007669"/>
    <property type="project" value="TreeGrafter"/>
</dbReference>
<evidence type="ECO:0000256" key="6">
    <source>
        <dbReference type="ARBA" id="ARBA00022679"/>
    </source>
</evidence>
<comment type="similarity">
    <text evidence="2">Belongs to the GST superfamily. Theta family.</text>
</comment>
<sequence>MVIILNVILFYSIAILRYICRTYNVADHWYPKDSVKQAHVDEYLEWQHTNTRGDCALYCLHKVFWPLIVGKPINEQRVAQLEKRMMITLDLIDNVWLKNKTFLSGNEISISDIVGICEIEQTRMAGFDPYANRPNLSKWKMRTASYLNPYYEEANEIVEIYVAKYNKKYGKPNSKI</sequence>
<dbReference type="PROSITE" id="PS50405">
    <property type="entry name" value="GST_CTER"/>
    <property type="match status" value="1"/>
</dbReference>
<dbReference type="Gene3D" id="1.20.1050.10">
    <property type="match status" value="1"/>
</dbReference>
<dbReference type="InterPro" id="IPR004046">
    <property type="entry name" value="GST_C"/>
</dbReference>
<evidence type="ECO:0000256" key="5">
    <source>
        <dbReference type="ARBA" id="ARBA00022490"/>
    </source>
</evidence>
<evidence type="ECO:0000256" key="4">
    <source>
        <dbReference type="ARBA" id="ARBA00012452"/>
    </source>
</evidence>
<keyword evidence="5" id="KW-0963">Cytoplasm</keyword>
<dbReference type="InterPro" id="IPR010987">
    <property type="entry name" value="Glutathione-S-Trfase_C-like"/>
</dbReference>
<dbReference type="EMBL" id="GGMR01005866">
    <property type="protein sequence ID" value="MBY18485.1"/>
    <property type="molecule type" value="Transcribed_RNA"/>
</dbReference>
<dbReference type="InterPro" id="IPR051369">
    <property type="entry name" value="GST_Theta"/>
</dbReference>
<dbReference type="CDD" id="cd03183">
    <property type="entry name" value="GST_C_Theta"/>
    <property type="match status" value="1"/>
</dbReference>
<evidence type="ECO:0000256" key="1">
    <source>
        <dbReference type="ARBA" id="ARBA00004496"/>
    </source>
</evidence>
<proteinExistence type="inferred from homology"/>
<evidence type="ECO:0000256" key="7">
    <source>
        <dbReference type="ARBA" id="ARBA00047960"/>
    </source>
</evidence>
<comment type="catalytic activity">
    <reaction evidence="7">
        <text>RX + glutathione = an S-substituted glutathione + a halide anion + H(+)</text>
        <dbReference type="Rhea" id="RHEA:16437"/>
        <dbReference type="ChEBI" id="CHEBI:15378"/>
        <dbReference type="ChEBI" id="CHEBI:16042"/>
        <dbReference type="ChEBI" id="CHEBI:17792"/>
        <dbReference type="ChEBI" id="CHEBI:57925"/>
        <dbReference type="ChEBI" id="CHEBI:90779"/>
        <dbReference type="EC" id="2.5.1.18"/>
    </reaction>
</comment>
<organism evidence="9">
    <name type="scientific">Schizaphis graminum</name>
    <name type="common">Green bug aphid</name>
    <dbReference type="NCBI Taxonomy" id="13262"/>
    <lineage>
        <taxon>Eukaryota</taxon>
        <taxon>Metazoa</taxon>
        <taxon>Ecdysozoa</taxon>
        <taxon>Arthropoda</taxon>
        <taxon>Hexapoda</taxon>
        <taxon>Insecta</taxon>
        <taxon>Pterygota</taxon>
        <taxon>Neoptera</taxon>
        <taxon>Paraneoptera</taxon>
        <taxon>Hemiptera</taxon>
        <taxon>Sternorrhyncha</taxon>
        <taxon>Aphidomorpha</taxon>
        <taxon>Aphidoidea</taxon>
        <taxon>Aphididae</taxon>
        <taxon>Aphidini</taxon>
        <taxon>Schizaphis</taxon>
    </lineage>
</organism>
<dbReference type="PANTHER" id="PTHR43917:SF8">
    <property type="entry name" value="GH16740P-RELATED"/>
    <property type="match status" value="1"/>
</dbReference>
<gene>
    <name evidence="9" type="primary">GSTT1_0</name>
    <name evidence="9" type="ORF">g.22986</name>
</gene>
<evidence type="ECO:0000256" key="2">
    <source>
        <dbReference type="ARBA" id="ARBA00009899"/>
    </source>
</evidence>
<feature type="domain" description="GST C-terminal" evidence="8">
    <location>
        <begin position="33"/>
        <end position="176"/>
    </location>
</feature>
<dbReference type="Pfam" id="PF00043">
    <property type="entry name" value="GST_C"/>
    <property type="match status" value="1"/>
</dbReference>
<evidence type="ECO:0000259" key="8">
    <source>
        <dbReference type="PROSITE" id="PS50405"/>
    </source>
</evidence>
<dbReference type="PANTHER" id="PTHR43917">
    <property type="match status" value="1"/>
</dbReference>
<dbReference type="InterPro" id="IPR036282">
    <property type="entry name" value="Glutathione-S-Trfase_C_sf"/>
</dbReference>
<dbReference type="EC" id="2.5.1.18" evidence="4"/>
<dbReference type="GO" id="GO:0004364">
    <property type="term" value="F:glutathione transferase activity"/>
    <property type="evidence" value="ECO:0007669"/>
    <property type="project" value="UniProtKB-EC"/>
</dbReference>
<protein>
    <recommendedName>
        <fullName evidence="4">glutathione transferase</fullName>
        <ecNumber evidence="4">2.5.1.18</ecNumber>
    </recommendedName>
</protein>
<comment type="subunit">
    <text evidence="3">Homodimer.</text>
</comment>
<dbReference type="GO" id="GO:0005737">
    <property type="term" value="C:cytoplasm"/>
    <property type="evidence" value="ECO:0007669"/>
    <property type="project" value="UniProtKB-SubCell"/>
</dbReference>
<dbReference type="SUPFAM" id="SSF47616">
    <property type="entry name" value="GST C-terminal domain-like"/>
    <property type="match status" value="1"/>
</dbReference>
<evidence type="ECO:0000313" key="9">
    <source>
        <dbReference type="EMBL" id="MBY18485.1"/>
    </source>
</evidence>
<dbReference type="InterPro" id="IPR040077">
    <property type="entry name" value="GST_C_Theta"/>
</dbReference>
<comment type="subcellular location">
    <subcellularLocation>
        <location evidence="1">Cytoplasm</location>
    </subcellularLocation>
</comment>
<keyword evidence="6 9" id="KW-0808">Transferase</keyword>
<dbReference type="FunFam" id="1.20.1050.10:FF:000008">
    <property type="entry name" value="Glutathione S-transferase theta-1"/>
    <property type="match status" value="1"/>
</dbReference>
<dbReference type="AlphaFoldDB" id="A0A2S2NMT6"/>
<name>A0A2S2NMT6_SCHGA</name>
<evidence type="ECO:0000256" key="3">
    <source>
        <dbReference type="ARBA" id="ARBA00011738"/>
    </source>
</evidence>